<dbReference type="GO" id="GO:0046872">
    <property type="term" value="F:metal ion binding"/>
    <property type="evidence" value="ECO:0007669"/>
    <property type="project" value="UniProtKB-KW"/>
</dbReference>
<dbReference type="PANTHER" id="PTHR35848">
    <property type="entry name" value="OXALATE-BINDING PROTEIN"/>
    <property type="match status" value="1"/>
</dbReference>
<reference evidence="4 5" key="1">
    <citation type="submission" date="2019-02" db="EMBL/GenBank/DDBJ databases">
        <title>Deep-cultivation of Planctomycetes and their phenomic and genomic characterization uncovers novel biology.</title>
        <authorList>
            <person name="Wiegand S."/>
            <person name="Jogler M."/>
            <person name="Boedeker C."/>
            <person name="Pinto D."/>
            <person name="Vollmers J."/>
            <person name="Rivas-Marin E."/>
            <person name="Kohn T."/>
            <person name="Peeters S.H."/>
            <person name="Heuer A."/>
            <person name="Rast P."/>
            <person name="Oberbeckmann S."/>
            <person name="Bunk B."/>
            <person name="Jeske O."/>
            <person name="Meyerdierks A."/>
            <person name="Storesund J.E."/>
            <person name="Kallscheuer N."/>
            <person name="Luecker S."/>
            <person name="Lage O.M."/>
            <person name="Pohl T."/>
            <person name="Merkel B.J."/>
            <person name="Hornburger P."/>
            <person name="Mueller R.-W."/>
            <person name="Bruemmer F."/>
            <person name="Labrenz M."/>
            <person name="Spormann A.M."/>
            <person name="Op den Camp H."/>
            <person name="Overmann J."/>
            <person name="Amann R."/>
            <person name="Jetten M.S.M."/>
            <person name="Mascher T."/>
            <person name="Medema M.H."/>
            <person name="Devos D.P."/>
            <person name="Kaster A.-K."/>
            <person name="Ovreas L."/>
            <person name="Rohde M."/>
            <person name="Galperin M.Y."/>
            <person name="Jogler C."/>
        </authorList>
    </citation>
    <scope>NUCLEOTIDE SEQUENCE [LARGE SCALE GENOMIC DNA]</scope>
    <source>
        <strain evidence="4 5">HG66A1</strain>
    </source>
</reference>
<keyword evidence="1" id="KW-0479">Metal-binding</keyword>
<protein>
    <submittedName>
        <fullName evidence="4">Cupin domain protein</fullName>
    </submittedName>
</protein>
<dbReference type="Pfam" id="PF07883">
    <property type="entry name" value="Cupin_2"/>
    <property type="match status" value="1"/>
</dbReference>
<feature type="region of interest" description="Disordered" evidence="2">
    <location>
        <begin position="147"/>
        <end position="170"/>
    </location>
</feature>
<organism evidence="4 5">
    <name type="scientific">Gimesia chilikensis</name>
    <dbReference type="NCBI Taxonomy" id="2605989"/>
    <lineage>
        <taxon>Bacteria</taxon>
        <taxon>Pseudomonadati</taxon>
        <taxon>Planctomycetota</taxon>
        <taxon>Planctomycetia</taxon>
        <taxon>Planctomycetales</taxon>
        <taxon>Planctomycetaceae</taxon>
        <taxon>Gimesia</taxon>
    </lineage>
</organism>
<dbReference type="EMBL" id="CP036266">
    <property type="protein sequence ID" value="QDT19259.1"/>
    <property type="molecule type" value="Genomic_DNA"/>
</dbReference>
<name>A0A517PIR4_9PLAN</name>
<dbReference type="PANTHER" id="PTHR35848:SF6">
    <property type="entry name" value="CUPIN TYPE-2 DOMAIN-CONTAINING PROTEIN"/>
    <property type="match status" value="1"/>
</dbReference>
<evidence type="ECO:0000256" key="1">
    <source>
        <dbReference type="ARBA" id="ARBA00022723"/>
    </source>
</evidence>
<accession>A0A517PIR4</accession>
<dbReference type="SUPFAM" id="SSF51182">
    <property type="entry name" value="RmlC-like cupins"/>
    <property type="match status" value="1"/>
</dbReference>
<dbReference type="InterPro" id="IPR013096">
    <property type="entry name" value="Cupin_2"/>
</dbReference>
<dbReference type="Proteomes" id="UP000320421">
    <property type="component" value="Chromosome"/>
</dbReference>
<dbReference type="AlphaFoldDB" id="A0A517PIR4"/>
<dbReference type="OrthoDB" id="282518at2"/>
<dbReference type="InterPro" id="IPR011051">
    <property type="entry name" value="RmlC_Cupin_sf"/>
</dbReference>
<evidence type="ECO:0000259" key="3">
    <source>
        <dbReference type="Pfam" id="PF07883"/>
    </source>
</evidence>
<dbReference type="Gene3D" id="2.60.120.10">
    <property type="entry name" value="Jelly Rolls"/>
    <property type="match status" value="1"/>
</dbReference>
<dbReference type="InterPro" id="IPR014710">
    <property type="entry name" value="RmlC-like_jellyroll"/>
</dbReference>
<keyword evidence="5" id="KW-1185">Reference proteome</keyword>
<sequence length="170" mass="19248">MIQATDQSVHGDGYDCFEAGPLESWTRFKLTPPDSPMPVRGKYFLRKLLNSDGLEMSVNVLPAGREMPFVHRHQANDEIYFVIQGRGQFQAGEELIEVSDGFFIRLSPEVPRVWRNHSEEPLYYLVIQYRADSSVTGGTLDGERLEQHPIVWKESPADEPAPGSETTLPE</sequence>
<evidence type="ECO:0000256" key="2">
    <source>
        <dbReference type="SAM" id="MobiDB-lite"/>
    </source>
</evidence>
<gene>
    <name evidence="4" type="ORF">HG66A1_10230</name>
</gene>
<evidence type="ECO:0000313" key="5">
    <source>
        <dbReference type="Proteomes" id="UP000320421"/>
    </source>
</evidence>
<dbReference type="RefSeq" id="WP_145181123.1">
    <property type="nucleotide sequence ID" value="NZ_CP036266.1"/>
</dbReference>
<feature type="domain" description="Cupin type-2" evidence="3">
    <location>
        <begin position="61"/>
        <end position="127"/>
    </location>
</feature>
<proteinExistence type="predicted"/>
<dbReference type="InterPro" id="IPR051610">
    <property type="entry name" value="GPI/OXD"/>
</dbReference>
<evidence type="ECO:0000313" key="4">
    <source>
        <dbReference type="EMBL" id="QDT19259.1"/>
    </source>
</evidence>